<evidence type="ECO:0000313" key="6">
    <source>
        <dbReference type="Proteomes" id="UP001365405"/>
    </source>
</evidence>
<evidence type="ECO:0000259" key="4">
    <source>
        <dbReference type="SMART" id="SM00642"/>
    </source>
</evidence>
<name>A0ABU9CHG3_9BURK</name>
<keyword evidence="6" id="KW-1185">Reference proteome</keyword>
<dbReference type="CDD" id="cd11355">
    <property type="entry name" value="AmyAc_Sucrose_phosphorylase"/>
    <property type="match status" value="1"/>
</dbReference>
<evidence type="ECO:0000313" key="5">
    <source>
        <dbReference type="EMBL" id="MEK8051295.1"/>
    </source>
</evidence>
<evidence type="ECO:0000256" key="3">
    <source>
        <dbReference type="ARBA" id="ARBA00022679"/>
    </source>
</evidence>
<dbReference type="InterPro" id="IPR017853">
    <property type="entry name" value="GH"/>
</dbReference>
<dbReference type="Pfam" id="PF00128">
    <property type="entry name" value="Alpha-amylase"/>
    <property type="match status" value="1"/>
</dbReference>
<protein>
    <submittedName>
        <fullName evidence="5">Sucrose phosphorylase</fullName>
        <ecNumber evidence="5">2.4.1.7</ecNumber>
    </submittedName>
</protein>
<dbReference type="Gene3D" id="3.90.400.10">
    <property type="entry name" value="Oligo-1,6-glucosidase, Domain 2"/>
    <property type="match status" value="1"/>
</dbReference>
<dbReference type="NCBIfam" id="TIGR03852">
    <property type="entry name" value="sucrose_gtfA"/>
    <property type="match status" value="1"/>
</dbReference>
<dbReference type="PIRSF" id="PIRSF003059">
    <property type="entry name" value="Sucrose_phosphorylase"/>
    <property type="match status" value="1"/>
</dbReference>
<dbReference type="EMBL" id="JBBUTH010000007">
    <property type="protein sequence ID" value="MEK8051295.1"/>
    <property type="molecule type" value="Genomic_DNA"/>
</dbReference>
<dbReference type="Proteomes" id="UP001365405">
    <property type="component" value="Unassembled WGS sequence"/>
</dbReference>
<keyword evidence="3 5" id="KW-0808">Transferase</keyword>
<proteinExistence type="inferred from homology"/>
<dbReference type="RefSeq" id="WP_341410984.1">
    <property type="nucleotide sequence ID" value="NZ_JBBUTH010000007.1"/>
</dbReference>
<evidence type="ECO:0000256" key="1">
    <source>
        <dbReference type="ARBA" id="ARBA00008452"/>
    </source>
</evidence>
<dbReference type="InterPro" id="IPR006047">
    <property type="entry name" value="GH13_cat_dom"/>
</dbReference>
<comment type="caution">
    <text evidence="5">The sequence shown here is derived from an EMBL/GenBank/DDBJ whole genome shotgun (WGS) entry which is preliminary data.</text>
</comment>
<organism evidence="5 6">
    <name type="scientific">Pseudaquabacterium inlustre</name>
    <dbReference type="NCBI Taxonomy" id="2984192"/>
    <lineage>
        <taxon>Bacteria</taxon>
        <taxon>Pseudomonadati</taxon>
        <taxon>Pseudomonadota</taxon>
        <taxon>Betaproteobacteria</taxon>
        <taxon>Burkholderiales</taxon>
        <taxon>Sphaerotilaceae</taxon>
        <taxon>Pseudaquabacterium</taxon>
    </lineage>
</organism>
<feature type="domain" description="Glycosyl hydrolase family 13 catalytic" evidence="4">
    <location>
        <begin position="6"/>
        <end position="432"/>
    </location>
</feature>
<dbReference type="Gene3D" id="3.20.20.80">
    <property type="entry name" value="Glycosidases"/>
    <property type="match status" value="1"/>
</dbReference>
<dbReference type="SUPFAM" id="SSF51445">
    <property type="entry name" value="(Trans)glycosidases"/>
    <property type="match status" value="1"/>
</dbReference>
<comment type="similarity">
    <text evidence="1">Belongs to the glycosyl hydrolase 13 family. Sucrose phosphorylase subfamily.</text>
</comment>
<dbReference type="EC" id="2.4.1.7" evidence="5"/>
<sequence length="503" mass="54680">MKNQVQLITYVDRLGGGNIAQLQALLRGPLQGLFGGVHLLPFYHPIDGSDAGFDPIDHTQVDARLGDWGSVAALTQDVDVMADVIVNHMSNRSPQFLEYSAKGASSAYAGLFLTMDAVFPNGATERDLLAVYRPRPGVPFTVVTLANGERKLLWTTFTPQQIDIDVQHPQGRAYLSGILRTLADAGIRMVRLDAVGYAIKKAGANCFMMPETFAFIDAFAAEAKGLGIEVLVEIHSYYRRQIEIAERVDWVYDFALPPLVLHGLFFGTAKPLKHWIAIRPNNALTVLDTHDGIGVIDIGADAADRAGSPGLVPPEELDRLVEMIHDKSGGQSRQATGAAASNLDLYQVNCTYYDALGRDDAAYLAARAIQFWLPGVPQVYYTGLLAGHNDMDLLARSGVGRDINRHHYTSAEIDADLQRPVVQALCSLIRLRNTHPAFQGSFEVLPADDHLLHLQWRAEDGAGLAHVARLAVDLSLRSARISVSVAGVAGLRELSLDGSAFSI</sequence>
<dbReference type="InterPro" id="IPR022527">
    <property type="entry name" value="Sucrose_phospho"/>
</dbReference>
<dbReference type="SMART" id="SM00642">
    <property type="entry name" value="Aamy"/>
    <property type="match status" value="1"/>
</dbReference>
<reference evidence="5 6" key="1">
    <citation type="submission" date="2024-04" db="EMBL/GenBank/DDBJ databases">
        <title>Novel species of the genus Ideonella isolated from streams.</title>
        <authorList>
            <person name="Lu H."/>
        </authorList>
    </citation>
    <scope>NUCLEOTIDE SEQUENCE [LARGE SCALE GENOMIC DNA]</scope>
    <source>
        <strain evidence="5 6">DXS22W</strain>
    </source>
</reference>
<keyword evidence="2 5" id="KW-0328">Glycosyltransferase</keyword>
<accession>A0ABU9CHG3</accession>
<dbReference type="InterPro" id="IPR016377">
    <property type="entry name" value="Sucrose_GGa_phosphorylase-rel"/>
</dbReference>
<dbReference type="InterPro" id="IPR045857">
    <property type="entry name" value="O16G_dom_2"/>
</dbReference>
<dbReference type="PANTHER" id="PTHR38784">
    <property type="entry name" value="SUCROSE PHOSPHORYLASE"/>
    <property type="match status" value="1"/>
</dbReference>
<dbReference type="PANTHER" id="PTHR38784:SF1">
    <property type="entry name" value="SUCROSE PHOSPHORYLASE"/>
    <property type="match status" value="1"/>
</dbReference>
<dbReference type="GO" id="GO:0009018">
    <property type="term" value="F:sucrose phosphorylase activity"/>
    <property type="evidence" value="ECO:0007669"/>
    <property type="project" value="UniProtKB-EC"/>
</dbReference>
<evidence type="ECO:0000256" key="2">
    <source>
        <dbReference type="ARBA" id="ARBA00022676"/>
    </source>
</evidence>
<gene>
    <name evidence="5" type="primary">gtfA</name>
    <name evidence="5" type="ORF">AACH10_13675</name>
</gene>